<name>A0A6D2JEE1_9BRAS</name>
<organism evidence="1 2">
    <name type="scientific">Microthlaspi erraticum</name>
    <dbReference type="NCBI Taxonomy" id="1685480"/>
    <lineage>
        <taxon>Eukaryota</taxon>
        <taxon>Viridiplantae</taxon>
        <taxon>Streptophyta</taxon>
        <taxon>Embryophyta</taxon>
        <taxon>Tracheophyta</taxon>
        <taxon>Spermatophyta</taxon>
        <taxon>Magnoliopsida</taxon>
        <taxon>eudicotyledons</taxon>
        <taxon>Gunneridae</taxon>
        <taxon>Pentapetalae</taxon>
        <taxon>rosids</taxon>
        <taxon>malvids</taxon>
        <taxon>Brassicales</taxon>
        <taxon>Brassicaceae</taxon>
        <taxon>Coluteocarpeae</taxon>
        <taxon>Microthlaspi</taxon>
    </lineage>
</organism>
<keyword evidence="2" id="KW-1185">Reference proteome</keyword>
<dbReference type="PANTHER" id="PTHR21068:SF29">
    <property type="entry name" value="SENESCENCE DOMAIN-CONTAINING PROTEIN"/>
    <property type="match status" value="1"/>
</dbReference>
<protein>
    <submittedName>
        <fullName evidence="1">Uncharacterized protein</fullName>
    </submittedName>
</protein>
<sequence>MESSAAPKLYPTVDTSTTGAPKPTYFSSSYIYNFIPLLHVNDLVNNIFREQTTTASDSASAPPVATEEVILTIPGAILHLIDKFHSVELAVGDLQIHHLAQGEITVAVFARVADEIQWPLTKDEPAVKVDESHYFFSLRPVKESGSDH</sequence>
<evidence type="ECO:0000313" key="1">
    <source>
        <dbReference type="EMBL" id="CAA7035729.1"/>
    </source>
</evidence>
<gene>
    <name evidence="1" type="ORF">MERR_LOCUS22964</name>
</gene>
<dbReference type="EMBL" id="CACVBM020001162">
    <property type="protein sequence ID" value="CAA7035729.1"/>
    <property type="molecule type" value="Genomic_DNA"/>
</dbReference>
<evidence type="ECO:0000313" key="2">
    <source>
        <dbReference type="Proteomes" id="UP000467841"/>
    </source>
</evidence>
<dbReference type="GO" id="GO:0005886">
    <property type="term" value="C:plasma membrane"/>
    <property type="evidence" value="ECO:0007669"/>
    <property type="project" value="TreeGrafter"/>
</dbReference>
<dbReference type="OrthoDB" id="1737317at2759"/>
<proteinExistence type="predicted"/>
<dbReference type="Proteomes" id="UP000467841">
    <property type="component" value="Unassembled WGS sequence"/>
</dbReference>
<dbReference type="PANTHER" id="PTHR21068">
    <property type="entry name" value="SPARTIN"/>
    <property type="match status" value="1"/>
</dbReference>
<dbReference type="AlphaFoldDB" id="A0A6D2JEE1"/>
<accession>A0A6D2JEE1</accession>
<comment type="caution">
    <text evidence="1">The sequence shown here is derived from an EMBL/GenBank/DDBJ whole genome shotgun (WGS) entry which is preliminary data.</text>
</comment>
<reference evidence="1" key="1">
    <citation type="submission" date="2020-01" db="EMBL/GenBank/DDBJ databases">
        <authorList>
            <person name="Mishra B."/>
        </authorList>
    </citation>
    <scope>NUCLEOTIDE SEQUENCE [LARGE SCALE GENOMIC DNA]</scope>
</reference>
<dbReference type="InterPro" id="IPR045036">
    <property type="entry name" value="Spartin-like"/>
</dbReference>